<proteinExistence type="predicted"/>
<feature type="chain" id="PRO_5046105289" description="Elongation factor P" evidence="1">
    <location>
        <begin position="25"/>
        <end position="134"/>
    </location>
</feature>
<protein>
    <recommendedName>
        <fullName evidence="4">Elongation factor P</fullName>
    </recommendedName>
</protein>
<dbReference type="Proteomes" id="UP000605099">
    <property type="component" value="Unassembled WGS sequence"/>
</dbReference>
<reference evidence="3" key="1">
    <citation type="journal article" date="2019" name="Int. J. Syst. Evol. Microbiol.">
        <title>The Global Catalogue of Microorganisms (GCM) 10K type strain sequencing project: providing services to taxonomists for standard genome sequencing and annotation.</title>
        <authorList>
            <consortium name="The Broad Institute Genomics Platform"/>
            <consortium name="The Broad Institute Genome Sequencing Center for Infectious Disease"/>
            <person name="Wu L."/>
            <person name="Ma J."/>
        </authorList>
    </citation>
    <scope>NUCLEOTIDE SEQUENCE [LARGE SCALE GENOMIC DNA]</scope>
    <source>
        <strain evidence="3">CGMCC 1.6784</strain>
    </source>
</reference>
<evidence type="ECO:0000256" key="1">
    <source>
        <dbReference type="SAM" id="SignalP"/>
    </source>
</evidence>
<evidence type="ECO:0000313" key="2">
    <source>
        <dbReference type="EMBL" id="GGN60552.1"/>
    </source>
</evidence>
<dbReference type="PROSITE" id="PS51257">
    <property type="entry name" value="PROKAR_LIPOPROTEIN"/>
    <property type="match status" value="1"/>
</dbReference>
<keyword evidence="3" id="KW-1185">Reference proteome</keyword>
<sequence length="134" mass="13835">MPALASRPALAAAILLGTALPAVAACTASDTPPPPVPGGRIHTLAIGQYSCEMPGDATGPAGQPVPEYDFRVVNASSYKAGGLRGSYLYTGSRVVMTGGKLKGLTLHRISEGFLREINPDGTDGPMRCVLISRK</sequence>
<organism evidence="2 3">
    <name type="scientific">Novosphingobium indicum</name>
    <dbReference type="NCBI Taxonomy" id="462949"/>
    <lineage>
        <taxon>Bacteria</taxon>
        <taxon>Pseudomonadati</taxon>
        <taxon>Pseudomonadota</taxon>
        <taxon>Alphaproteobacteria</taxon>
        <taxon>Sphingomonadales</taxon>
        <taxon>Sphingomonadaceae</taxon>
        <taxon>Novosphingobium</taxon>
    </lineage>
</organism>
<name>A0ABQ2JXQ3_9SPHN</name>
<accession>A0ABQ2JXQ3</accession>
<feature type="signal peptide" evidence="1">
    <location>
        <begin position="1"/>
        <end position="24"/>
    </location>
</feature>
<evidence type="ECO:0008006" key="4">
    <source>
        <dbReference type="Google" id="ProtNLM"/>
    </source>
</evidence>
<gene>
    <name evidence="2" type="ORF">GCM10011349_42240</name>
</gene>
<comment type="caution">
    <text evidence="2">The sequence shown here is derived from an EMBL/GenBank/DDBJ whole genome shotgun (WGS) entry which is preliminary data.</text>
</comment>
<keyword evidence="1" id="KW-0732">Signal</keyword>
<dbReference type="EMBL" id="BMLK01000031">
    <property type="protein sequence ID" value="GGN60552.1"/>
    <property type="molecule type" value="Genomic_DNA"/>
</dbReference>
<evidence type="ECO:0000313" key="3">
    <source>
        <dbReference type="Proteomes" id="UP000605099"/>
    </source>
</evidence>